<keyword evidence="2 6" id="KW-0679">Respiratory chain</keyword>
<dbReference type="Gene3D" id="1.20.210.10">
    <property type="entry name" value="Cytochrome c oxidase-like, subunit I domain"/>
    <property type="match status" value="1"/>
</dbReference>
<keyword evidence="4 7" id="KW-1133">Transmembrane helix</keyword>
<keyword evidence="10" id="KW-1185">Reference proteome</keyword>
<feature type="transmembrane region" description="Helical" evidence="7">
    <location>
        <begin position="42"/>
        <end position="64"/>
    </location>
</feature>
<feature type="domain" description="Cytochrome oxidase subunit I profile" evidence="8">
    <location>
        <begin position="25"/>
        <end position="570"/>
    </location>
</feature>
<feature type="transmembrane region" description="Helical" evidence="7">
    <location>
        <begin position="188"/>
        <end position="214"/>
    </location>
</feature>
<feature type="transmembrane region" description="Helical" evidence="7">
    <location>
        <begin position="92"/>
        <end position="117"/>
    </location>
</feature>
<dbReference type="Proteomes" id="UP000238157">
    <property type="component" value="Unassembled WGS sequence"/>
</dbReference>
<gene>
    <name evidence="9" type="ORF">CLW00_10962</name>
</gene>
<name>A0A2T0WHP4_9BACT</name>
<dbReference type="RefSeq" id="WP_106134553.1">
    <property type="nucleotide sequence ID" value="NZ_PVTR01000009.1"/>
</dbReference>
<dbReference type="OrthoDB" id="9759913at2"/>
<comment type="subcellular location">
    <subcellularLocation>
        <location evidence="1">Membrane</location>
        <topology evidence="1">Multi-pass membrane protein</topology>
    </subcellularLocation>
</comment>
<feature type="transmembrane region" description="Helical" evidence="7">
    <location>
        <begin position="385"/>
        <end position="410"/>
    </location>
</feature>
<dbReference type="GO" id="GO:0009060">
    <property type="term" value="P:aerobic respiration"/>
    <property type="evidence" value="ECO:0007669"/>
    <property type="project" value="InterPro"/>
</dbReference>
<evidence type="ECO:0000256" key="6">
    <source>
        <dbReference type="RuleBase" id="RU000370"/>
    </source>
</evidence>
<evidence type="ECO:0000256" key="4">
    <source>
        <dbReference type="ARBA" id="ARBA00022989"/>
    </source>
</evidence>
<evidence type="ECO:0000256" key="3">
    <source>
        <dbReference type="ARBA" id="ARBA00022692"/>
    </source>
</evidence>
<sequence length="629" mass="70265">MATASVASHSDAAHDHHDHEHHDNFITKYIFSTDHKMIGKQFLVTGIFWAIIGGLLSLIFRLQLGFPDMSLEWLRPILGGWITPDGALDPEFYLALVTMHGTIMVFFVLTAGLSGTFSNFLIPLQIGARDMASGFMNMLSYWFFFVSGVIMFISLFIETGPAGGGWVVYPPLSALEQAIPGSGLGMTLWLIAMTFFIASSLLGGINYITTVINLRTKGMSFSRLPLTIWAFFLTAVIGLLSFPVLFSAALLLVFDRSFGTSFYLSDIYIGGEALPNTGGSPVLYQHLFWFLGHPEVYIVLLPALGITSEVIATNARKPIFGYKAMIISMLGITILSFVVWAHHMFVSGMNPFLGSIFMFLTLIIAIPSAVKVFNYLTTLWRGNLIFTPGMLFSIGLVSFFISGGLTGIFLGNSAIDIQLHDTYFVVAHFHLVMGSASFFGLMAGVYHWFPKMFGRMMDARLGYIHFWATFIGVYLVFFPMHYIGIAGFPRRYYSWTGFEFTNMYTDLNLFVSVAAILTFAAQLIFLFNFFYSMYKGRVATLNPWRSNTLEWTTPLHPQHGNWPGEIPSVYRWPYDYSKPGAAEDYIPQTVPLSATPESNLPHEQELVKLEKEIIADEEAVLVANESTNS</sequence>
<dbReference type="GO" id="GO:0015990">
    <property type="term" value="P:electron transport coupled proton transport"/>
    <property type="evidence" value="ECO:0007669"/>
    <property type="project" value="TreeGrafter"/>
</dbReference>
<dbReference type="PANTHER" id="PTHR10422:SF18">
    <property type="entry name" value="CYTOCHROME C OXIDASE SUBUNIT 1"/>
    <property type="match status" value="1"/>
</dbReference>
<keyword evidence="6" id="KW-0249">Electron transport</keyword>
<dbReference type="GO" id="GO:0020037">
    <property type="term" value="F:heme binding"/>
    <property type="evidence" value="ECO:0007669"/>
    <property type="project" value="InterPro"/>
</dbReference>
<feature type="transmembrane region" description="Helical" evidence="7">
    <location>
        <begin position="509"/>
        <end position="531"/>
    </location>
</feature>
<dbReference type="GO" id="GO:0004129">
    <property type="term" value="F:cytochrome-c oxidase activity"/>
    <property type="evidence" value="ECO:0007669"/>
    <property type="project" value="InterPro"/>
</dbReference>
<dbReference type="SUPFAM" id="SSF81442">
    <property type="entry name" value="Cytochrome c oxidase subunit I-like"/>
    <property type="match status" value="1"/>
</dbReference>
<comment type="similarity">
    <text evidence="6">Belongs to the heme-copper respiratory oxidase family.</text>
</comment>
<keyword evidence="6" id="KW-0349">Heme</keyword>
<keyword evidence="5 7" id="KW-0472">Membrane</keyword>
<dbReference type="GO" id="GO:0016020">
    <property type="term" value="C:membrane"/>
    <property type="evidence" value="ECO:0007669"/>
    <property type="project" value="UniProtKB-SubCell"/>
</dbReference>
<dbReference type="PANTHER" id="PTHR10422">
    <property type="entry name" value="CYTOCHROME C OXIDASE SUBUNIT 1"/>
    <property type="match status" value="1"/>
</dbReference>
<dbReference type="GO" id="GO:0022904">
    <property type="term" value="P:respiratory electron transport chain"/>
    <property type="evidence" value="ECO:0007669"/>
    <property type="project" value="TreeGrafter"/>
</dbReference>
<feature type="transmembrane region" description="Helical" evidence="7">
    <location>
        <begin position="352"/>
        <end position="373"/>
    </location>
</feature>
<organism evidence="9 10">
    <name type="scientific">Mongoliibacter ruber</name>
    <dbReference type="NCBI Taxonomy" id="1750599"/>
    <lineage>
        <taxon>Bacteria</taxon>
        <taxon>Pseudomonadati</taxon>
        <taxon>Bacteroidota</taxon>
        <taxon>Cytophagia</taxon>
        <taxon>Cytophagales</taxon>
        <taxon>Cyclobacteriaceae</taxon>
        <taxon>Mongoliibacter</taxon>
    </lineage>
</organism>
<evidence type="ECO:0000256" key="1">
    <source>
        <dbReference type="ARBA" id="ARBA00004141"/>
    </source>
</evidence>
<keyword evidence="6" id="KW-0479">Metal-binding</keyword>
<dbReference type="InterPro" id="IPR000883">
    <property type="entry name" value="Cyt_C_Oxase_1"/>
</dbReference>
<dbReference type="AlphaFoldDB" id="A0A2T0WHP4"/>
<evidence type="ECO:0000256" key="2">
    <source>
        <dbReference type="ARBA" id="ARBA00022660"/>
    </source>
</evidence>
<evidence type="ECO:0000313" key="9">
    <source>
        <dbReference type="EMBL" id="PRY86217.1"/>
    </source>
</evidence>
<evidence type="ECO:0000259" key="8">
    <source>
        <dbReference type="PROSITE" id="PS50855"/>
    </source>
</evidence>
<dbReference type="InterPro" id="IPR023615">
    <property type="entry name" value="Cyt_c_Oxase_su1_BS"/>
</dbReference>
<evidence type="ECO:0000313" key="10">
    <source>
        <dbReference type="Proteomes" id="UP000238157"/>
    </source>
</evidence>
<evidence type="ECO:0000256" key="5">
    <source>
        <dbReference type="ARBA" id="ARBA00023136"/>
    </source>
</evidence>
<keyword evidence="3 6" id="KW-0812">Transmembrane</keyword>
<dbReference type="PROSITE" id="PS00077">
    <property type="entry name" value="COX1_CUB"/>
    <property type="match status" value="1"/>
</dbReference>
<keyword evidence="6" id="KW-0408">Iron</keyword>
<feature type="transmembrane region" description="Helical" evidence="7">
    <location>
        <begin position="461"/>
        <end position="489"/>
    </location>
</feature>
<comment type="caution">
    <text evidence="9">The sequence shown here is derived from an EMBL/GenBank/DDBJ whole genome shotgun (WGS) entry which is preliminary data.</text>
</comment>
<protein>
    <submittedName>
        <fullName evidence="9">Cytochrome c oxidase subunit 1</fullName>
    </submittedName>
</protein>
<proteinExistence type="inferred from homology"/>
<reference evidence="9 10" key="1">
    <citation type="submission" date="2018-03" db="EMBL/GenBank/DDBJ databases">
        <title>Genomic Encyclopedia of Archaeal and Bacterial Type Strains, Phase II (KMG-II): from individual species to whole genera.</title>
        <authorList>
            <person name="Goeker M."/>
        </authorList>
    </citation>
    <scope>NUCLEOTIDE SEQUENCE [LARGE SCALE GENOMIC DNA]</scope>
    <source>
        <strain evidence="9 10">DSM 27929</strain>
    </source>
</reference>
<accession>A0A2T0WHP4</accession>
<dbReference type="InterPro" id="IPR023616">
    <property type="entry name" value="Cyt_c_oxase-like_su1_dom"/>
</dbReference>
<dbReference type="PROSITE" id="PS50855">
    <property type="entry name" value="COX1"/>
    <property type="match status" value="1"/>
</dbReference>
<feature type="transmembrane region" description="Helical" evidence="7">
    <location>
        <begin position="138"/>
        <end position="157"/>
    </location>
</feature>
<dbReference type="Pfam" id="PF00115">
    <property type="entry name" value="COX1"/>
    <property type="match status" value="1"/>
</dbReference>
<dbReference type="InterPro" id="IPR036927">
    <property type="entry name" value="Cyt_c_oxase-like_su1_sf"/>
</dbReference>
<feature type="transmembrane region" description="Helical" evidence="7">
    <location>
        <begin position="287"/>
        <end position="307"/>
    </location>
</feature>
<keyword evidence="6" id="KW-0813">Transport</keyword>
<feature type="transmembrane region" description="Helical" evidence="7">
    <location>
        <begin position="319"/>
        <end position="340"/>
    </location>
</feature>
<feature type="transmembrane region" description="Helical" evidence="7">
    <location>
        <begin position="422"/>
        <end position="449"/>
    </location>
</feature>
<dbReference type="PRINTS" id="PR01165">
    <property type="entry name" value="CYCOXIDASEI"/>
</dbReference>
<evidence type="ECO:0000256" key="7">
    <source>
        <dbReference type="SAM" id="Phobius"/>
    </source>
</evidence>
<feature type="transmembrane region" description="Helical" evidence="7">
    <location>
        <begin position="226"/>
        <end position="254"/>
    </location>
</feature>
<dbReference type="EMBL" id="PVTR01000009">
    <property type="protein sequence ID" value="PRY86217.1"/>
    <property type="molecule type" value="Genomic_DNA"/>
</dbReference>